<dbReference type="Pfam" id="PF01822">
    <property type="entry name" value="WSC"/>
    <property type="match status" value="1"/>
</dbReference>
<evidence type="ECO:0000256" key="1">
    <source>
        <dbReference type="ARBA" id="ARBA00022737"/>
    </source>
</evidence>
<dbReference type="SMART" id="SM00321">
    <property type="entry name" value="WSC"/>
    <property type="match status" value="1"/>
</dbReference>
<feature type="domain" description="WSC" evidence="8">
    <location>
        <begin position="34"/>
        <end position="150"/>
    </location>
</feature>
<feature type="region of interest" description="Disordered" evidence="4">
    <location>
        <begin position="574"/>
        <end position="638"/>
    </location>
</feature>
<keyword evidence="6" id="KW-0732">Signal</keyword>
<dbReference type="Gene3D" id="2.10.70.10">
    <property type="entry name" value="Complement Module, domain 1"/>
    <property type="match status" value="1"/>
</dbReference>
<feature type="compositionally biased region" description="Low complexity" evidence="4">
    <location>
        <begin position="579"/>
        <end position="590"/>
    </location>
</feature>
<keyword evidence="5" id="KW-0472">Membrane</keyword>
<feature type="signal peptide" evidence="6">
    <location>
        <begin position="1"/>
        <end position="28"/>
    </location>
</feature>
<evidence type="ECO:0000256" key="4">
    <source>
        <dbReference type="SAM" id="MobiDB-lite"/>
    </source>
</evidence>
<dbReference type="InterPro" id="IPR051589">
    <property type="entry name" value="Sialate-O-sulfotransferase"/>
</dbReference>
<dbReference type="InterPro" id="IPR000436">
    <property type="entry name" value="Sushi_SCR_CCP_dom"/>
</dbReference>
<feature type="chain" id="PRO_5029523699" evidence="6">
    <location>
        <begin position="29"/>
        <end position="806"/>
    </location>
</feature>
<evidence type="ECO:0000256" key="6">
    <source>
        <dbReference type="SAM" id="SignalP"/>
    </source>
</evidence>
<comment type="caution">
    <text evidence="3">Lacks conserved residue(s) required for the propagation of feature annotation.</text>
</comment>
<feature type="transmembrane region" description="Helical" evidence="5">
    <location>
        <begin position="378"/>
        <end position="401"/>
    </location>
</feature>
<dbReference type="PANTHER" id="PTHR45964">
    <property type="entry name" value="WSCD FAMILY MEMBER CG9164"/>
    <property type="match status" value="1"/>
</dbReference>
<feature type="region of interest" description="Disordered" evidence="4">
    <location>
        <begin position="651"/>
        <end position="806"/>
    </location>
</feature>
<dbReference type="InParanoid" id="A0A7M7NPJ0"/>
<keyword evidence="5" id="KW-0812">Transmembrane</keyword>
<name>A0A7M7NPJ0_STRPU</name>
<dbReference type="OrthoDB" id="6101150at2759"/>
<dbReference type="RefSeq" id="XP_030838674.1">
    <property type="nucleotide sequence ID" value="XM_030982814.1"/>
</dbReference>
<feature type="compositionally biased region" description="Basic and acidic residues" evidence="4">
    <location>
        <begin position="652"/>
        <end position="666"/>
    </location>
</feature>
<evidence type="ECO:0000259" key="8">
    <source>
        <dbReference type="PROSITE" id="PS51212"/>
    </source>
</evidence>
<keyword evidence="3" id="KW-0768">Sushi</keyword>
<feature type="region of interest" description="Disordered" evidence="4">
    <location>
        <begin position="426"/>
        <end position="457"/>
    </location>
</feature>
<sequence length="806" mass="86620">MERAKNTIMYLFLSLTFTLLVAPALVASQVNSTLITSKGCYYDNFEYDVLPDLIKCESALHQSCSNTCSPKKPYCQSNDMTMELCFQICTNQNARYFGLQDGSQCLCGGAFAPYNSRGAPSESSACSKNCTGDPGQMCGGGFEILVYEIKDPASDCFHPGYLNVREDIYPPVNQEDFLINETLDYSTICQSPSSLTGTPTITCTENDWSGPLPVCTIRCSPPDPRPYVDFEQVTAESFDIGETVSYTCLGNTTTSNTECDPTGLWLPTVCPVMCAKTALPPGGALATSSNYDYFAVGVLVDFVCDGVFLSFAFECGNSGSWNITSFTCPDTMTTASSPPTTPSNDLPTTIKVDRTMTSLETTGSTTAGVGGPSGSKGWVIAVAVIVPLLIILIVIVVIICYRKRKEEQNRNVPQVVLGYIKKRGTLGGTLRRNRDPEKDLTDNPEADSENVKKGGTLTHSLSSMKQQFVKRVTLNRNRPELPPKKNPKNSSSRSATSNAEVGYVSPRAARTASEVEMRHPNPPMKRASVVSVVSSVDNGLNEVFKSELRTSRSSEMLDSLMMEFDGRVNHGYDVEESSARSSPSLASKNSPKTEHVVIHTARPSSPKVDKPMENGLAHNTDGNGETESLETASASQPQLTDVKLSNGEENVIELHPDSPPSDREGGPKVNGDSEATVNGTHLEEESPYDSLGEPKPAPAEISNVNGSAGEGDSHHYESTIERNRPAPLTLKTNGGSDYATLPGPESPQYATLADVQSPNGGVGAMGSPATPTKHDYVNVGRGNSVSATRISEFHHPRPPSLPPDSP</sequence>
<dbReference type="GeneID" id="100891112"/>
<accession>A0A7M7NPJ0</accession>
<keyword evidence="1" id="KW-0677">Repeat</keyword>
<keyword evidence="5" id="KW-1133">Transmembrane helix</keyword>
<evidence type="ECO:0000256" key="5">
    <source>
        <dbReference type="SAM" id="Phobius"/>
    </source>
</evidence>
<feature type="domain" description="Sushi" evidence="7">
    <location>
        <begin position="217"/>
        <end position="272"/>
    </location>
</feature>
<feature type="compositionally biased region" description="Basic and acidic residues" evidence="4">
    <location>
        <begin position="711"/>
        <end position="724"/>
    </location>
</feature>
<dbReference type="OMA" id="CTIRCSP"/>
<evidence type="ECO:0000313" key="9">
    <source>
        <dbReference type="EnsemblMetazoa" id="XP_030838674"/>
    </source>
</evidence>
<dbReference type="InterPro" id="IPR035976">
    <property type="entry name" value="Sushi/SCR/CCP_sf"/>
</dbReference>
<evidence type="ECO:0000259" key="7">
    <source>
        <dbReference type="PROSITE" id="PS50923"/>
    </source>
</evidence>
<reference evidence="9" key="2">
    <citation type="submission" date="2021-01" db="UniProtKB">
        <authorList>
            <consortium name="EnsemblMetazoa"/>
        </authorList>
    </citation>
    <scope>IDENTIFICATION</scope>
</reference>
<dbReference type="SMART" id="SM00032">
    <property type="entry name" value="CCP"/>
    <property type="match status" value="3"/>
</dbReference>
<dbReference type="Proteomes" id="UP000007110">
    <property type="component" value="Unassembled WGS sequence"/>
</dbReference>
<keyword evidence="10" id="KW-1185">Reference proteome</keyword>
<evidence type="ECO:0000313" key="10">
    <source>
        <dbReference type="Proteomes" id="UP000007110"/>
    </source>
</evidence>
<proteinExistence type="predicted"/>
<dbReference type="AlphaFoldDB" id="A0A7M7NPJ0"/>
<dbReference type="InterPro" id="IPR002889">
    <property type="entry name" value="WSC_carb-bd"/>
</dbReference>
<organism evidence="9 10">
    <name type="scientific">Strongylocentrotus purpuratus</name>
    <name type="common">Purple sea urchin</name>
    <dbReference type="NCBI Taxonomy" id="7668"/>
    <lineage>
        <taxon>Eukaryota</taxon>
        <taxon>Metazoa</taxon>
        <taxon>Echinodermata</taxon>
        <taxon>Eleutherozoa</taxon>
        <taxon>Echinozoa</taxon>
        <taxon>Echinoidea</taxon>
        <taxon>Euechinoidea</taxon>
        <taxon>Echinacea</taxon>
        <taxon>Camarodonta</taxon>
        <taxon>Echinidea</taxon>
        <taxon>Strongylocentrotidae</taxon>
        <taxon>Strongylocentrotus</taxon>
    </lineage>
</organism>
<dbReference type="CDD" id="cd00033">
    <property type="entry name" value="CCP"/>
    <property type="match status" value="1"/>
</dbReference>
<evidence type="ECO:0000256" key="3">
    <source>
        <dbReference type="PROSITE-ProRule" id="PRU00302"/>
    </source>
</evidence>
<dbReference type="SUPFAM" id="SSF57535">
    <property type="entry name" value="Complement control module/SCR domain"/>
    <property type="match status" value="1"/>
</dbReference>
<reference evidence="10" key="1">
    <citation type="submission" date="2015-02" db="EMBL/GenBank/DDBJ databases">
        <title>Genome sequencing for Strongylocentrotus purpuratus.</title>
        <authorList>
            <person name="Murali S."/>
            <person name="Liu Y."/>
            <person name="Vee V."/>
            <person name="English A."/>
            <person name="Wang M."/>
            <person name="Skinner E."/>
            <person name="Han Y."/>
            <person name="Muzny D.M."/>
            <person name="Worley K.C."/>
            <person name="Gibbs R.A."/>
        </authorList>
    </citation>
    <scope>NUCLEOTIDE SEQUENCE</scope>
</reference>
<dbReference type="KEGG" id="spu:100891112"/>
<dbReference type="PROSITE" id="PS51212">
    <property type="entry name" value="WSC"/>
    <property type="match status" value="1"/>
</dbReference>
<feature type="compositionally biased region" description="Polar residues" evidence="4">
    <location>
        <begin position="620"/>
        <end position="638"/>
    </location>
</feature>
<feature type="region of interest" description="Disordered" evidence="4">
    <location>
        <begin position="472"/>
        <end position="523"/>
    </location>
</feature>
<dbReference type="PROSITE" id="PS50923">
    <property type="entry name" value="SUSHI"/>
    <property type="match status" value="1"/>
</dbReference>
<evidence type="ECO:0000256" key="2">
    <source>
        <dbReference type="ARBA" id="ARBA00023157"/>
    </source>
</evidence>
<dbReference type="EnsemblMetazoa" id="XM_030982814">
    <property type="protein sequence ID" value="XP_030838674"/>
    <property type="gene ID" value="LOC100891112"/>
</dbReference>
<dbReference type="PANTHER" id="PTHR45964:SF9">
    <property type="entry name" value="SULFOTRANSFERASE"/>
    <property type="match status" value="1"/>
</dbReference>
<feature type="compositionally biased region" description="Basic and acidic residues" evidence="4">
    <location>
        <begin position="432"/>
        <end position="441"/>
    </location>
</feature>
<protein>
    <submittedName>
        <fullName evidence="9">Uncharacterized protein</fullName>
    </submittedName>
</protein>
<keyword evidence="2" id="KW-1015">Disulfide bond</keyword>